<reference evidence="2 3" key="1">
    <citation type="submission" date="2019-03" db="EMBL/GenBank/DDBJ databases">
        <title>Genomic Encyclopedia of Type Strains, Phase IV (KMG-IV): sequencing the most valuable type-strain genomes for metagenomic binning, comparative biology and taxonomic classification.</title>
        <authorList>
            <person name="Goeker M."/>
        </authorList>
    </citation>
    <scope>NUCLEOTIDE SEQUENCE [LARGE SCALE GENOMIC DNA]</scope>
    <source>
        <strain evidence="2 3">DSM 24629</strain>
    </source>
</reference>
<dbReference type="EMBL" id="SMAL01000003">
    <property type="protein sequence ID" value="TCT15340.1"/>
    <property type="molecule type" value="Genomic_DNA"/>
</dbReference>
<evidence type="ECO:0000313" key="3">
    <source>
        <dbReference type="Proteomes" id="UP000294902"/>
    </source>
</evidence>
<organism evidence="2 3">
    <name type="scientific">Natranaerovirga pectinivora</name>
    <dbReference type="NCBI Taxonomy" id="682400"/>
    <lineage>
        <taxon>Bacteria</taxon>
        <taxon>Bacillati</taxon>
        <taxon>Bacillota</taxon>
        <taxon>Clostridia</taxon>
        <taxon>Lachnospirales</taxon>
        <taxon>Natranaerovirgaceae</taxon>
        <taxon>Natranaerovirga</taxon>
    </lineage>
</organism>
<dbReference type="AlphaFoldDB" id="A0A4V2V0C2"/>
<dbReference type="OrthoDB" id="2084029at2"/>
<keyword evidence="1" id="KW-0175">Coiled coil</keyword>
<sequence>MGEREKIEDIVNIMSGQVDMSDFFNEIVSNINKVTQEKFLNGIKETVNMYKEKSMQESMKEINLLNAMKAFMPENSRGEIDKFTNMMGEIKAITGILNDVQQTQIKSQEKKKEAVKEDLDTLIIEGNTVYEIDKDCQGRVNSTSAIGSHNILPLLLMFMLMGIK</sequence>
<gene>
    <name evidence="2" type="ORF">EDC18_10344</name>
</gene>
<protein>
    <submittedName>
        <fullName evidence="2">Uncharacterized protein</fullName>
    </submittedName>
</protein>
<evidence type="ECO:0000256" key="1">
    <source>
        <dbReference type="SAM" id="Coils"/>
    </source>
</evidence>
<accession>A0A4V2V0C2</accession>
<proteinExistence type="predicted"/>
<name>A0A4V2V0C2_9FIRM</name>
<dbReference type="RefSeq" id="WP_132250948.1">
    <property type="nucleotide sequence ID" value="NZ_SMAL01000003.1"/>
</dbReference>
<feature type="coiled-coil region" evidence="1">
    <location>
        <begin position="98"/>
        <end position="125"/>
    </location>
</feature>
<evidence type="ECO:0000313" key="2">
    <source>
        <dbReference type="EMBL" id="TCT15340.1"/>
    </source>
</evidence>
<dbReference type="Proteomes" id="UP000294902">
    <property type="component" value="Unassembled WGS sequence"/>
</dbReference>
<keyword evidence="3" id="KW-1185">Reference proteome</keyword>
<comment type="caution">
    <text evidence="2">The sequence shown here is derived from an EMBL/GenBank/DDBJ whole genome shotgun (WGS) entry which is preliminary data.</text>
</comment>